<keyword evidence="2" id="KW-1185">Reference proteome</keyword>
<name>A0AAN7LRL5_TRANT</name>
<dbReference type="AlphaFoldDB" id="A0AAN7LRL5"/>
<evidence type="ECO:0000313" key="1">
    <source>
        <dbReference type="EMBL" id="KAK4791186.1"/>
    </source>
</evidence>
<comment type="caution">
    <text evidence="1">The sequence shown here is derived from an EMBL/GenBank/DDBJ whole genome shotgun (WGS) entry which is preliminary data.</text>
</comment>
<dbReference type="Proteomes" id="UP001346149">
    <property type="component" value="Unassembled WGS sequence"/>
</dbReference>
<reference evidence="1 2" key="1">
    <citation type="journal article" date="2023" name="Hortic Res">
        <title>Pangenome of water caltrop reveals structural variations and asymmetric subgenome divergence after allopolyploidization.</title>
        <authorList>
            <person name="Zhang X."/>
            <person name="Chen Y."/>
            <person name="Wang L."/>
            <person name="Yuan Y."/>
            <person name="Fang M."/>
            <person name="Shi L."/>
            <person name="Lu R."/>
            <person name="Comes H.P."/>
            <person name="Ma Y."/>
            <person name="Chen Y."/>
            <person name="Huang G."/>
            <person name="Zhou Y."/>
            <person name="Zheng Z."/>
            <person name="Qiu Y."/>
        </authorList>
    </citation>
    <scope>NUCLEOTIDE SEQUENCE [LARGE SCALE GENOMIC DNA]</scope>
    <source>
        <strain evidence="1">F231</strain>
    </source>
</reference>
<sequence length="103" mass="11051">MDTRGLHSRTSFTNQGMQFWQSCTSIQLKFSGEGISLGLICHGGCQDTVIIYIPMMIGVSVMQRKTGEAVETAGQAGWSSISSRSGNVWIGSGTGRPIEGCFE</sequence>
<dbReference type="EMBL" id="JAXQNO010000009">
    <property type="protein sequence ID" value="KAK4791186.1"/>
    <property type="molecule type" value="Genomic_DNA"/>
</dbReference>
<protein>
    <submittedName>
        <fullName evidence="1">Uncharacterized protein</fullName>
    </submittedName>
</protein>
<gene>
    <name evidence="1" type="ORF">SAY86_031599</name>
</gene>
<evidence type="ECO:0000313" key="2">
    <source>
        <dbReference type="Proteomes" id="UP001346149"/>
    </source>
</evidence>
<accession>A0AAN7LRL5</accession>
<proteinExistence type="predicted"/>
<organism evidence="1 2">
    <name type="scientific">Trapa natans</name>
    <name type="common">Water chestnut</name>
    <dbReference type="NCBI Taxonomy" id="22666"/>
    <lineage>
        <taxon>Eukaryota</taxon>
        <taxon>Viridiplantae</taxon>
        <taxon>Streptophyta</taxon>
        <taxon>Embryophyta</taxon>
        <taxon>Tracheophyta</taxon>
        <taxon>Spermatophyta</taxon>
        <taxon>Magnoliopsida</taxon>
        <taxon>eudicotyledons</taxon>
        <taxon>Gunneridae</taxon>
        <taxon>Pentapetalae</taxon>
        <taxon>rosids</taxon>
        <taxon>malvids</taxon>
        <taxon>Myrtales</taxon>
        <taxon>Lythraceae</taxon>
        <taxon>Trapa</taxon>
    </lineage>
</organism>
<dbReference type="PROSITE" id="PS51257">
    <property type="entry name" value="PROKAR_LIPOPROTEIN"/>
    <property type="match status" value="1"/>
</dbReference>